<feature type="modified residue" description="4-aspartylphosphate" evidence="1">
    <location>
        <position position="73"/>
    </location>
</feature>
<reference evidence="3" key="2">
    <citation type="submission" date="2014-03" db="EMBL/GenBank/DDBJ databases">
        <authorList>
            <person name="Urmite Genomes"/>
        </authorList>
    </citation>
    <scope>NUCLEOTIDE SEQUENCE</scope>
    <source>
        <strain evidence="3">DSM 44829</strain>
    </source>
</reference>
<name>W9AK32_MYCCO</name>
<accession>W9AK32</accession>
<reference evidence="3" key="1">
    <citation type="submission" date="2014-03" db="EMBL/GenBank/DDBJ databases">
        <title>Draft Genome Sequence of Mycobacterium cosmeticum DSM 44829.</title>
        <authorList>
            <person name="Croce O."/>
            <person name="Robert C."/>
            <person name="Raoult D."/>
            <person name="Drancourt M."/>
        </authorList>
    </citation>
    <scope>NUCLEOTIDE SEQUENCE [LARGE SCALE GENOMIC DNA]</scope>
    <source>
        <strain evidence="3">DSM 44829</strain>
    </source>
</reference>
<evidence type="ECO:0000313" key="3">
    <source>
        <dbReference type="EMBL" id="CDO05833.1"/>
    </source>
</evidence>
<evidence type="ECO:0000313" key="4">
    <source>
        <dbReference type="Proteomes" id="UP000028870"/>
    </source>
</evidence>
<dbReference type="PROSITE" id="PS50110">
    <property type="entry name" value="RESPONSE_REGULATORY"/>
    <property type="match status" value="1"/>
</dbReference>
<dbReference type="Gene3D" id="3.40.50.2300">
    <property type="match status" value="1"/>
</dbReference>
<evidence type="ECO:0000256" key="1">
    <source>
        <dbReference type="PROSITE-ProRule" id="PRU00169"/>
    </source>
</evidence>
<dbReference type="SUPFAM" id="SSF52172">
    <property type="entry name" value="CheY-like"/>
    <property type="match status" value="1"/>
</dbReference>
<dbReference type="GO" id="GO:0000160">
    <property type="term" value="P:phosphorelay signal transduction system"/>
    <property type="evidence" value="ECO:0007669"/>
    <property type="project" value="InterPro"/>
</dbReference>
<dbReference type="EMBL" id="CCBB010000001">
    <property type="protein sequence ID" value="CDO05833.1"/>
    <property type="molecule type" value="Genomic_DNA"/>
</dbReference>
<evidence type="ECO:0000259" key="2">
    <source>
        <dbReference type="PROSITE" id="PS50110"/>
    </source>
</evidence>
<keyword evidence="1" id="KW-0597">Phosphoprotein</keyword>
<dbReference type="InterPro" id="IPR001789">
    <property type="entry name" value="Sig_transdc_resp-reg_receiver"/>
</dbReference>
<dbReference type="InterPro" id="IPR011006">
    <property type="entry name" value="CheY-like_superfamily"/>
</dbReference>
<dbReference type="STRING" id="258533.BN977_00609"/>
<comment type="caution">
    <text evidence="3">The sequence shown here is derived from an EMBL/GenBank/DDBJ whole genome shotgun (WGS) entry which is preliminary data.</text>
</comment>
<organism evidence="3 4">
    <name type="scientific">Mycolicibacterium cosmeticum</name>
    <dbReference type="NCBI Taxonomy" id="258533"/>
    <lineage>
        <taxon>Bacteria</taxon>
        <taxon>Bacillati</taxon>
        <taxon>Actinomycetota</taxon>
        <taxon>Actinomycetes</taxon>
        <taxon>Mycobacteriales</taxon>
        <taxon>Mycobacteriaceae</taxon>
        <taxon>Mycolicibacterium</taxon>
    </lineage>
</organism>
<protein>
    <submittedName>
        <fullName evidence="3">Response regulator with CheY-like receiver domain and winged-helix DNA-binding domain protein</fullName>
    </submittedName>
</protein>
<proteinExistence type="predicted"/>
<keyword evidence="4" id="KW-1185">Reference proteome</keyword>
<gene>
    <name evidence="3" type="ORF">BN977_00609</name>
</gene>
<sequence>MRRMTDHAARLDYYTPIQIAVFSSHLDTRGQVRRALGRLPDDRLGRTAIREFATGAAVLDELRTTAVDLVVLDAESAPEGGIGIAKQLKDELLQCPPIVLAIARPDDRWLARWSGADAVVRRPIDPLQLTDVVLPLLRRTLRN</sequence>
<dbReference type="Proteomes" id="UP000028870">
    <property type="component" value="Unassembled WGS sequence"/>
</dbReference>
<dbReference type="AlphaFoldDB" id="W9AK32"/>
<dbReference type="GO" id="GO:0003677">
    <property type="term" value="F:DNA binding"/>
    <property type="evidence" value="ECO:0007669"/>
    <property type="project" value="UniProtKB-KW"/>
</dbReference>
<dbReference type="eggNOG" id="COG0784">
    <property type="taxonomic scope" value="Bacteria"/>
</dbReference>
<feature type="domain" description="Response regulatory" evidence="2">
    <location>
        <begin position="18"/>
        <end position="137"/>
    </location>
</feature>